<evidence type="ECO:0000256" key="8">
    <source>
        <dbReference type="ARBA" id="ARBA00022968"/>
    </source>
</evidence>
<evidence type="ECO:0000313" key="16">
    <source>
        <dbReference type="Proteomes" id="UP000036681"/>
    </source>
</evidence>
<dbReference type="AlphaFoldDB" id="A0A9J2P2T4"/>
<comment type="catalytic activity">
    <reaction evidence="13">
        <text>N(4)-{beta-D-GlcNAc-(1-&gt;2)-[beta-D-GlcNAc-(1-&gt;4)]-alpha-D-Man-(1-&gt;3)-[beta-D-GlcNAc-(1-&gt;2)-alpha-D-Man-(1-&gt;6)]-beta-D-Man-(1-&gt;4)-beta-D-GlcNAc-(1-&gt;4)-beta-D-GlcNAc}-L-asparaginyl-[protein] + UDP-N-acetyl-alpha-D-glucosamine = N(4)-{beta-D-GlcNAc-(1-&gt;2)-[beta-D-GlcNAc-(1-&gt;4)]-alpha-D-Man-(1-&gt;3)-[beta-D-GlcNAc-(1-&gt;2)-[beta-D-GlcNAc-(1-&gt;6)]-alpha-D-Man-(1-&gt;6)]-beta-D-Man-(1-&gt;4)-beta-D-GlcNAc-(1-&gt;4)-beta-D-GlcNAc}-L-asparaginyl-[protein] + UDP + H(+)</text>
        <dbReference type="Rhea" id="RHEA:16921"/>
        <dbReference type="Rhea" id="RHEA-COMP:14374"/>
        <dbReference type="Rhea" id="RHEA-COMP:14377"/>
        <dbReference type="ChEBI" id="CHEBI:15378"/>
        <dbReference type="ChEBI" id="CHEBI:57705"/>
        <dbReference type="ChEBI" id="CHEBI:58223"/>
        <dbReference type="ChEBI" id="CHEBI:139507"/>
        <dbReference type="ChEBI" id="CHEBI:139510"/>
        <dbReference type="EC" id="2.4.1.155"/>
    </reaction>
</comment>
<keyword evidence="11 14" id="KW-0472">Membrane</keyword>
<evidence type="ECO:0000256" key="2">
    <source>
        <dbReference type="ARBA" id="ARBA00004922"/>
    </source>
</evidence>
<keyword evidence="8" id="KW-0735">Signal-anchor</keyword>
<dbReference type="InterPro" id="IPR026116">
    <property type="entry name" value="GT18_cat"/>
</dbReference>
<dbReference type="EC" id="2.4.1.155" evidence="4"/>
<dbReference type="GO" id="GO:0006487">
    <property type="term" value="P:protein N-linked glycosylation"/>
    <property type="evidence" value="ECO:0007669"/>
    <property type="project" value="TreeGrafter"/>
</dbReference>
<evidence type="ECO:0000256" key="5">
    <source>
        <dbReference type="ARBA" id="ARBA00022676"/>
    </source>
</evidence>
<evidence type="ECO:0000256" key="13">
    <source>
        <dbReference type="ARBA" id="ARBA00048243"/>
    </source>
</evidence>
<dbReference type="GO" id="GO:0030144">
    <property type="term" value="F:alpha-1,6-mannosylglycoprotein 6-beta-N-acetylglucosaminyltransferase activity"/>
    <property type="evidence" value="ECO:0007669"/>
    <property type="project" value="UniProtKB-EC"/>
</dbReference>
<comment type="similarity">
    <text evidence="3">Belongs to the glycosyltransferase 18 family.</text>
</comment>
<keyword evidence="5" id="KW-0328">Glycosyltransferase</keyword>
<evidence type="ECO:0000256" key="7">
    <source>
        <dbReference type="ARBA" id="ARBA00022692"/>
    </source>
</evidence>
<evidence type="ECO:0000256" key="1">
    <source>
        <dbReference type="ARBA" id="ARBA00004323"/>
    </source>
</evidence>
<keyword evidence="16" id="KW-1185">Reference proteome</keyword>
<keyword evidence="7 14" id="KW-0812">Transmembrane</keyword>
<sequence>MIAAPLKSLPRDFLTTLKKRLFISLLLIFFVWLLVLIYIWAAVVEDELYAVPDFTLFQDDESSIYEYRGSEAAHEHSEALTSAIGKLRVNRASSATVSIHAKQVLLNESCRLPAAALADYQDCASKLQWMKGGWKSHSCYAEHGVDGSLCSFVIYLSEVENHCPMLEWRKRSVGTKRTTAFPSAEVQRNLSGLLKLMYDSDVNYKFIKERISRLWPKWLQAFDYNLLRWPKSLQHRRRLNVVVHMGFLSKEAGFKFGEKSTGGGPLGELVQWSDLLSTLYVLGHNLFISTETVTFKSNLANFAEKTPCYTASSQSLHLIFTDIVGVRYMRREMKRFFLENRCLLRVLDSFGTHAEFNLQSYFLSHKVELGGRSNPWGGSGLELQQFMTMYPHTDDNTFLGFVVETHDVDETLLRTNDTLVYGKEIYMWNGSDELLDKVAQFSQLHATVADATELRGRSVINHGLLSGFELHSLLRKVKVFLGLGFPLEGPAPLEAVANGAVFINPAFHPPKSRKTYAFFEEKPTLRELTSQNPYVERFIGRPHVITIDVTDMHKVEEAMKEALSSKPTPYLPFEFTTSGMLQRVNVLVNKQNFCTTSNFPPRSAAHVVYANRSQSCEKGCREHGNIGGLCLCTTNRLYLYRFDTYINLETLFHFRNGNCDRIELVASPLAPYNCHRQAERMLFSCASVPQSDEIQRICPCRDFIPGQIALCSLCL</sequence>
<keyword evidence="9 14" id="KW-1133">Transmembrane helix</keyword>
<keyword evidence="12" id="KW-0325">Glycoprotein</keyword>
<protein>
    <recommendedName>
        <fullName evidence="4">alpha-1,6-mannosyl-glycoprotein 6-beta-N-acetylglucosaminyltransferase</fullName>
        <ecNumber evidence="4">2.4.1.155</ecNumber>
    </recommendedName>
</protein>
<evidence type="ECO:0000256" key="3">
    <source>
        <dbReference type="ARBA" id="ARBA00007477"/>
    </source>
</evidence>
<evidence type="ECO:0000256" key="11">
    <source>
        <dbReference type="ARBA" id="ARBA00023136"/>
    </source>
</evidence>
<comment type="pathway">
    <text evidence="2">Protein modification; protein glycosylation.</text>
</comment>
<evidence type="ECO:0000256" key="12">
    <source>
        <dbReference type="ARBA" id="ARBA00023180"/>
    </source>
</evidence>
<feature type="transmembrane region" description="Helical" evidence="14">
    <location>
        <begin position="21"/>
        <end position="41"/>
    </location>
</feature>
<evidence type="ECO:0000256" key="4">
    <source>
        <dbReference type="ARBA" id="ARBA00012671"/>
    </source>
</evidence>
<dbReference type="Pfam" id="PF15024">
    <property type="entry name" value="Glyco_transf_18"/>
    <property type="match status" value="1"/>
</dbReference>
<name>A0A9J2P2T4_ASCLU</name>
<dbReference type="GO" id="GO:0000139">
    <property type="term" value="C:Golgi membrane"/>
    <property type="evidence" value="ECO:0007669"/>
    <property type="project" value="UniProtKB-SubCell"/>
</dbReference>
<evidence type="ECO:0000313" key="17">
    <source>
        <dbReference type="WBParaSite" id="ALUE_0000386401-mRNA-1"/>
    </source>
</evidence>
<comment type="subcellular location">
    <subcellularLocation>
        <location evidence="1">Golgi apparatus membrane</location>
        <topology evidence="1">Single-pass type II membrane protein</topology>
    </subcellularLocation>
</comment>
<dbReference type="PANTHER" id="PTHR15075:SF2">
    <property type="entry name" value="ALPHA-1,6-MANNOSYLGLYCOPROTEIN 6-BETA-N-ACETYLGLUCOSAMINYLTRANSFERASE"/>
    <property type="match status" value="1"/>
</dbReference>
<reference evidence="17" key="1">
    <citation type="submission" date="2023-03" db="UniProtKB">
        <authorList>
            <consortium name="WormBaseParasite"/>
        </authorList>
    </citation>
    <scope>IDENTIFICATION</scope>
</reference>
<evidence type="ECO:0000256" key="14">
    <source>
        <dbReference type="SAM" id="Phobius"/>
    </source>
</evidence>
<organism evidence="16 17">
    <name type="scientific">Ascaris lumbricoides</name>
    <name type="common">Giant roundworm</name>
    <dbReference type="NCBI Taxonomy" id="6252"/>
    <lineage>
        <taxon>Eukaryota</taxon>
        <taxon>Metazoa</taxon>
        <taxon>Ecdysozoa</taxon>
        <taxon>Nematoda</taxon>
        <taxon>Chromadorea</taxon>
        <taxon>Rhabditida</taxon>
        <taxon>Spirurina</taxon>
        <taxon>Ascaridomorpha</taxon>
        <taxon>Ascaridoidea</taxon>
        <taxon>Ascarididae</taxon>
        <taxon>Ascaris</taxon>
    </lineage>
</organism>
<feature type="domain" description="Glycosyltransferase family 18 catalytic" evidence="15">
    <location>
        <begin position="139"/>
        <end position="700"/>
    </location>
</feature>
<evidence type="ECO:0000256" key="6">
    <source>
        <dbReference type="ARBA" id="ARBA00022679"/>
    </source>
</evidence>
<evidence type="ECO:0000256" key="9">
    <source>
        <dbReference type="ARBA" id="ARBA00022989"/>
    </source>
</evidence>
<evidence type="ECO:0000256" key="10">
    <source>
        <dbReference type="ARBA" id="ARBA00023034"/>
    </source>
</evidence>
<keyword evidence="6" id="KW-0808">Transferase</keyword>
<accession>A0A9J2P2T4</accession>
<evidence type="ECO:0000259" key="15">
    <source>
        <dbReference type="Pfam" id="PF15024"/>
    </source>
</evidence>
<dbReference type="PANTHER" id="PTHR15075">
    <property type="entry name" value="ALPHA-MANNOSIDE BETA-1,6-N-ACETYLGLUCOSAMINYLTRANSFERASE"/>
    <property type="match status" value="1"/>
</dbReference>
<dbReference type="WBParaSite" id="ALUE_0000386401-mRNA-1">
    <property type="protein sequence ID" value="ALUE_0000386401-mRNA-1"/>
    <property type="gene ID" value="ALUE_0000386401"/>
</dbReference>
<keyword evidence="10" id="KW-0333">Golgi apparatus</keyword>
<dbReference type="Proteomes" id="UP000036681">
    <property type="component" value="Unplaced"/>
</dbReference>
<proteinExistence type="inferred from homology"/>
<dbReference type="InterPro" id="IPR052105">
    <property type="entry name" value="MGAT5_Glycosyltransferase"/>
</dbReference>